<dbReference type="STRING" id="349124.Hhal_1498"/>
<dbReference type="PROSITE" id="PS51186">
    <property type="entry name" value="GNAT"/>
    <property type="match status" value="1"/>
</dbReference>
<accession>A1WX53</accession>
<organism evidence="2 3">
    <name type="scientific">Halorhodospira halophila (strain DSM 244 / SL1)</name>
    <name type="common">Ectothiorhodospira halophila (strain DSM 244 / SL1)</name>
    <dbReference type="NCBI Taxonomy" id="349124"/>
    <lineage>
        <taxon>Bacteria</taxon>
        <taxon>Pseudomonadati</taxon>
        <taxon>Pseudomonadota</taxon>
        <taxon>Gammaproteobacteria</taxon>
        <taxon>Chromatiales</taxon>
        <taxon>Ectothiorhodospiraceae</taxon>
        <taxon>Halorhodospira</taxon>
    </lineage>
</organism>
<evidence type="ECO:0000313" key="2">
    <source>
        <dbReference type="EMBL" id="ABM62265.1"/>
    </source>
</evidence>
<keyword evidence="3" id="KW-1185">Reference proteome</keyword>
<gene>
    <name evidence="2" type="ordered locus">Hhal_1498</name>
</gene>
<dbReference type="Proteomes" id="UP000000647">
    <property type="component" value="Chromosome"/>
</dbReference>
<proteinExistence type="predicted"/>
<dbReference type="CDD" id="cd04301">
    <property type="entry name" value="NAT_SF"/>
    <property type="match status" value="1"/>
</dbReference>
<dbReference type="eggNOG" id="COG1670">
    <property type="taxonomic scope" value="Bacteria"/>
</dbReference>
<dbReference type="KEGG" id="hha:Hhal_1498"/>
<name>A1WX53_HALHL</name>
<reference evidence="2 3" key="2">
    <citation type="journal article" date="2013" name="Stand. Genomic Sci.">
        <title>Complete genome sequence of Halorhodospira halophila SL1.</title>
        <authorList>
            <person name="Challacombe J.F."/>
            <person name="Majid S."/>
            <person name="Deole R."/>
            <person name="Brettin T.S."/>
            <person name="Bruce D."/>
            <person name="Delano S.F."/>
            <person name="Detter J.C."/>
            <person name="Gleasner C.D."/>
            <person name="Han C.S."/>
            <person name="Misra M."/>
            <person name="Reitenga K.G."/>
            <person name="Mikhailova N."/>
            <person name="Woyke T."/>
            <person name="Pitluck S."/>
            <person name="Nolan M."/>
            <person name="Land M.L."/>
            <person name="Saunders E."/>
            <person name="Tapia R."/>
            <person name="Lapidus A."/>
            <person name="Ivanova N."/>
            <person name="Hoff W.D."/>
        </authorList>
    </citation>
    <scope>NUCLEOTIDE SEQUENCE [LARGE SCALE GENOMIC DNA]</scope>
    <source>
        <strain evidence="3">DSM 244 / SL1</strain>
    </source>
</reference>
<feature type="domain" description="N-acetyltransferase" evidence="1">
    <location>
        <begin position="4"/>
        <end position="153"/>
    </location>
</feature>
<dbReference type="RefSeq" id="WP_011814287.1">
    <property type="nucleotide sequence ID" value="NC_008789.1"/>
</dbReference>
<dbReference type="OrthoDB" id="9795206at2"/>
<dbReference type="GO" id="GO:0016747">
    <property type="term" value="F:acyltransferase activity, transferring groups other than amino-acyl groups"/>
    <property type="evidence" value="ECO:0007669"/>
    <property type="project" value="InterPro"/>
</dbReference>
<keyword evidence="2" id="KW-0808">Transferase</keyword>
<dbReference type="PANTHER" id="PTHR43415">
    <property type="entry name" value="SPERMIDINE N(1)-ACETYLTRANSFERASE"/>
    <property type="match status" value="1"/>
</dbReference>
<dbReference type="AlphaFoldDB" id="A1WX53"/>
<dbReference type="Gene3D" id="3.40.630.30">
    <property type="match status" value="1"/>
</dbReference>
<evidence type="ECO:0000313" key="3">
    <source>
        <dbReference type="Proteomes" id="UP000000647"/>
    </source>
</evidence>
<dbReference type="SUPFAM" id="SSF55729">
    <property type="entry name" value="Acyl-CoA N-acyltransferases (Nat)"/>
    <property type="match status" value="1"/>
</dbReference>
<dbReference type="Pfam" id="PF13302">
    <property type="entry name" value="Acetyltransf_3"/>
    <property type="match status" value="1"/>
</dbReference>
<dbReference type="HOGENOM" id="CLU_013985_3_2_6"/>
<protein>
    <submittedName>
        <fullName evidence="2">GCN5-related N-acetyltransferase</fullName>
    </submittedName>
</protein>
<sequence>MEYMQLRPTSPEDLDFVRAVESAPENAEFVEQWTLAEHQACLRASSCAHFILETGRPLRAVGYAILQDVDHPDGTVLLRRIAIAGKGRGYGRRAVRALVEYVFTELGGQRLWLSVLTRNRRALRLYRDLGFADDPQAPPTHGSRILLLERRAERQ</sequence>
<evidence type="ECO:0000259" key="1">
    <source>
        <dbReference type="PROSITE" id="PS51186"/>
    </source>
</evidence>
<dbReference type="InterPro" id="IPR000182">
    <property type="entry name" value="GNAT_dom"/>
</dbReference>
<dbReference type="InterPro" id="IPR016181">
    <property type="entry name" value="Acyl_CoA_acyltransferase"/>
</dbReference>
<dbReference type="EMBL" id="CP000544">
    <property type="protein sequence ID" value="ABM62265.1"/>
    <property type="molecule type" value="Genomic_DNA"/>
</dbReference>
<reference evidence="3" key="1">
    <citation type="submission" date="2006-12" db="EMBL/GenBank/DDBJ databases">
        <title>Complete sequence of Halorhodospira halophila SL1.</title>
        <authorList>
            <consortium name="US DOE Joint Genome Institute"/>
            <person name="Copeland A."/>
            <person name="Lucas S."/>
            <person name="Lapidus A."/>
            <person name="Barry K."/>
            <person name="Detter J.C."/>
            <person name="Glavina del Rio T."/>
            <person name="Hammon N."/>
            <person name="Israni S."/>
            <person name="Dalin E."/>
            <person name="Tice H."/>
            <person name="Pitluck S."/>
            <person name="Saunders E."/>
            <person name="Brettin T."/>
            <person name="Bruce D."/>
            <person name="Han C."/>
            <person name="Tapia R."/>
            <person name="Schmutz J."/>
            <person name="Larimer F."/>
            <person name="Land M."/>
            <person name="Hauser L."/>
            <person name="Kyrpides N."/>
            <person name="Mikhailova N."/>
            <person name="Hoff W."/>
            <person name="Richardson P."/>
        </authorList>
    </citation>
    <scope>NUCLEOTIDE SEQUENCE [LARGE SCALE GENOMIC DNA]</scope>
    <source>
        <strain evidence="3">DSM 244 / SL1</strain>
    </source>
</reference>
<dbReference type="PANTHER" id="PTHR43415:SF3">
    <property type="entry name" value="GNAT-FAMILY ACETYLTRANSFERASE"/>
    <property type="match status" value="1"/>
</dbReference>